<evidence type="ECO:0000256" key="1">
    <source>
        <dbReference type="SAM" id="MobiDB-lite"/>
    </source>
</evidence>
<reference evidence="3" key="1">
    <citation type="journal article" date="2019" name="Int. J. Syst. Evol. Microbiol.">
        <title>The Global Catalogue of Microorganisms (GCM) 10K type strain sequencing project: providing services to taxonomists for standard genome sequencing and annotation.</title>
        <authorList>
            <consortium name="The Broad Institute Genomics Platform"/>
            <consortium name="The Broad Institute Genome Sequencing Center for Infectious Disease"/>
            <person name="Wu L."/>
            <person name="Ma J."/>
        </authorList>
    </citation>
    <scope>NUCLEOTIDE SEQUENCE [LARGE SCALE GENOMIC DNA]</scope>
    <source>
        <strain evidence="3">CCUG 43117</strain>
    </source>
</reference>
<name>A0ABW0P500_9HYPH</name>
<evidence type="ECO:0000313" key="2">
    <source>
        <dbReference type="EMBL" id="MFC5507766.1"/>
    </source>
</evidence>
<comment type="caution">
    <text evidence="2">The sequence shown here is derived from an EMBL/GenBank/DDBJ whole genome shotgun (WGS) entry which is preliminary data.</text>
</comment>
<feature type="region of interest" description="Disordered" evidence="1">
    <location>
        <begin position="1"/>
        <end position="35"/>
    </location>
</feature>
<protein>
    <submittedName>
        <fullName evidence="2">Uncharacterized protein</fullName>
    </submittedName>
</protein>
<dbReference type="Proteomes" id="UP001596060">
    <property type="component" value="Unassembled WGS sequence"/>
</dbReference>
<keyword evidence="3" id="KW-1185">Reference proteome</keyword>
<accession>A0ABW0P500</accession>
<proteinExistence type="predicted"/>
<organism evidence="2 3">
    <name type="scientific">Bosea massiliensis</name>
    <dbReference type="NCBI Taxonomy" id="151419"/>
    <lineage>
        <taxon>Bacteria</taxon>
        <taxon>Pseudomonadati</taxon>
        <taxon>Pseudomonadota</taxon>
        <taxon>Alphaproteobacteria</taxon>
        <taxon>Hyphomicrobiales</taxon>
        <taxon>Boseaceae</taxon>
        <taxon>Bosea</taxon>
    </lineage>
</organism>
<evidence type="ECO:0000313" key="3">
    <source>
        <dbReference type="Proteomes" id="UP001596060"/>
    </source>
</evidence>
<gene>
    <name evidence="2" type="ORF">ACFPN9_21195</name>
</gene>
<dbReference type="EMBL" id="JBHSLU010000069">
    <property type="protein sequence ID" value="MFC5507766.1"/>
    <property type="molecule type" value="Genomic_DNA"/>
</dbReference>
<sequence>MINRQKTLRARHDPNSAASRRSYDRALPGRGVDQQGNCLSMTTDLNKAKELSEFRIILAAAQLVWHPNLRLHKITQCPNDHVAFSLVPAEIDDGGTVHPTDPAIVTVMDSDPGRAMSRAIEKSLAQIDQAQAPVADILTFPRRS</sequence>